<dbReference type="InterPro" id="IPR050469">
    <property type="entry name" value="Diguanylate_Cyclase"/>
</dbReference>
<evidence type="ECO:0000313" key="5">
    <source>
        <dbReference type="EMBL" id="TDQ64340.1"/>
    </source>
</evidence>
<dbReference type="SMART" id="SM00267">
    <property type="entry name" value="GGDEF"/>
    <property type="match status" value="1"/>
</dbReference>
<organism evidence="5 6">
    <name type="scientific">Maritalea mobilis</name>
    <dbReference type="NCBI Taxonomy" id="483324"/>
    <lineage>
        <taxon>Bacteria</taxon>
        <taxon>Pseudomonadati</taxon>
        <taxon>Pseudomonadota</taxon>
        <taxon>Alphaproteobacteria</taxon>
        <taxon>Hyphomicrobiales</taxon>
        <taxon>Devosiaceae</taxon>
        <taxon>Maritalea</taxon>
    </lineage>
</organism>
<evidence type="ECO:0000256" key="3">
    <source>
        <dbReference type="SAM" id="Phobius"/>
    </source>
</evidence>
<comment type="catalytic activity">
    <reaction evidence="2">
        <text>2 GTP = 3',3'-c-di-GMP + 2 diphosphate</text>
        <dbReference type="Rhea" id="RHEA:24898"/>
        <dbReference type="ChEBI" id="CHEBI:33019"/>
        <dbReference type="ChEBI" id="CHEBI:37565"/>
        <dbReference type="ChEBI" id="CHEBI:58805"/>
        <dbReference type="EC" id="2.7.7.65"/>
    </reaction>
</comment>
<evidence type="ECO:0000256" key="2">
    <source>
        <dbReference type="ARBA" id="ARBA00034247"/>
    </source>
</evidence>
<dbReference type="Pfam" id="PF00990">
    <property type="entry name" value="GGDEF"/>
    <property type="match status" value="1"/>
</dbReference>
<dbReference type="RefSeq" id="WP_133572951.1">
    <property type="nucleotide sequence ID" value="NZ_SNYR01000002.1"/>
</dbReference>
<dbReference type="CDD" id="cd01949">
    <property type="entry name" value="GGDEF"/>
    <property type="match status" value="1"/>
</dbReference>
<dbReference type="Gene3D" id="3.30.70.270">
    <property type="match status" value="1"/>
</dbReference>
<dbReference type="FunFam" id="3.30.70.270:FF:000001">
    <property type="entry name" value="Diguanylate cyclase domain protein"/>
    <property type="match status" value="1"/>
</dbReference>
<dbReference type="InterPro" id="IPR043128">
    <property type="entry name" value="Rev_trsase/Diguanyl_cyclase"/>
</dbReference>
<accession>A0A4R6VQ02</accession>
<dbReference type="PROSITE" id="PS50887">
    <property type="entry name" value="GGDEF"/>
    <property type="match status" value="1"/>
</dbReference>
<proteinExistence type="predicted"/>
<feature type="transmembrane region" description="Helical" evidence="3">
    <location>
        <begin position="57"/>
        <end position="80"/>
    </location>
</feature>
<protein>
    <recommendedName>
        <fullName evidence="1">diguanylate cyclase</fullName>
        <ecNumber evidence="1">2.7.7.65</ecNumber>
    </recommendedName>
</protein>
<gene>
    <name evidence="5" type="ORF">ATL17_2357</name>
</gene>
<dbReference type="OrthoDB" id="9812260at2"/>
<dbReference type="PANTHER" id="PTHR45138">
    <property type="entry name" value="REGULATORY COMPONENTS OF SENSORY TRANSDUCTION SYSTEM"/>
    <property type="match status" value="1"/>
</dbReference>
<feature type="domain" description="GGDEF" evidence="4">
    <location>
        <begin position="126"/>
        <end position="255"/>
    </location>
</feature>
<dbReference type="NCBIfam" id="TIGR00254">
    <property type="entry name" value="GGDEF"/>
    <property type="match status" value="1"/>
</dbReference>
<reference evidence="5 6" key="1">
    <citation type="submission" date="2019-03" db="EMBL/GenBank/DDBJ databases">
        <title>Genomic Encyclopedia of Type Strains, Phase III (KMG-III): the genomes of soil and plant-associated and newly described type strains.</title>
        <authorList>
            <person name="Whitman W."/>
        </authorList>
    </citation>
    <scope>NUCLEOTIDE SEQUENCE [LARGE SCALE GENOMIC DNA]</scope>
    <source>
        <strain evidence="5 6">CGMCC 1.7002</strain>
    </source>
</reference>
<name>A0A4R6VQ02_9HYPH</name>
<dbReference type="PANTHER" id="PTHR45138:SF9">
    <property type="entry name" value="DIGUANYLATE CYCLASE DGCM-RELATED"/>
    <property type="match status" value="1"/>
</dbReference>
<evidence type="ECO:0000313" key="6">
    <source>
        <dbReference type="Proteomes" id="UP000295391"/>
    </source>
</evidence>
<dbReference type="InterPro" id="IPR029787">
    <property type="entry name" value="Nucleotide_cyclase"/>
</dbReference>
<dbReference type="AlphaFoldDB" id="A0A4R6VQ02"/>
<dbReference type="EMBL" id="SNYR01000002">
    <property type="protein sequence ID" value="TDQ64340.1"/>
    <property type="molecule type" value="Genomic_DNA"/>
</dbReference>
<evidence type="ECO:0000259" key="4">
    <source>
        <dbReference type="PROSITE" id="PS50887"/>
    </source>
</evidence>
<comment type="caution">
    <text evidence="5">The sequence shown here is derived from an EMBL/GenBank/DDBJ whole genome shotgun (WGS) entry which is preliminary data.</text>
</comment>
<keyword evidence="3" id="KW-0812">Transmembrane</keyword>
<sequence length="255" mass="28375">MLRQIKSLTGIDLADRNFVQPAFRKAVSITLLALLGAEILTFVYYQYIAKSTWDYVLVNLLLTGIITVVVAFPIAVYLSVQRLKLNSLSVQLARMASVDQMSGLLNRTSFIQAMRDRISHPTNPEGRGAFLYIDADHFKQLNDEFGHAAGDEAIEFIGKVINQNMRRSDLAGRLGGEEFGVYLEGGNQKLAEDVSENIRQDVTLLTFDNKKKRFTLTVSIGVATHEAGEKPSHFMKTADKNLYIAKSRGRNCVAA</sequence>
<evidence type="ECO:0000256" key="1">
    <source>
        <dbReference type="ARBA" id="ARBA00012528"/>
    </source>
</evidence>
<dbReference type="Proteomes" id="UP000295391">
    <property type="component" value="Unassembled WGS sequence"/>
</dbReference>
<feature type="transmembrane region" description="Helical" evidence="3">
    <location>
        <begin position="26"/>
        <end position="45"/>
    </location>
</feature>
<dbReference type="InterPro" id="IPR000160">
    <property type="entry name" value="GGDEF_dom"/>
</dbReference>
<keyword evidence="6" id="KW-1185">Reference proteome</keyword>
<keyword evidence="3" id="KW-1133">Transmembrane helix</keyword>
<dbReference type="GO" id="GO:0052621">
    <property type="term" value="F:diguanylate cyclase activity"/>
    <property type="evidence" value="ECO:0007669"/>
    <property type="project" value="UniProtKB-EC"/>
</dbReference>
<keyword evidence="3" id="KW-0472">Membrane</keyword>
<dbReference type="EC" id="2.7.7.65" evidence="1"/>
<dbReference type="SUPFAM" id="SSF55073">
    <property type="entry name" value="Nucleotide cyclase"/>
    <property type="match status" value="1"/>
</dbReference>